<evidence type="ECO:0000313" key="2">
    <source>
        <dbReference type="Proteomes" id="UP000238180"/>
    </source>
</evidence>
<gene>
    <name evidence="1" type="ORF">FLACOL_01647</name>
</gene>
<dbReference type="Proteomes" id="UP000238180">
    <property type="component" value="Unassembled WGS sequence"/>
</dbReference>
<protein>
    <submittedName>
        <fullName evidence="1">Uncharacterized protein</fullName>
    </submittedName>
</protein>
<organism evidence="1 2">
    <name type="scientific">Flavobacterium columnare</name>
    <dbReference type="NCBI Taxonomy" id="996"/>
    <lineage>
        <taxon>Bacteria</taxon>
        <taxon>Pseudomonadati</taxon>
        <taxon>Bacteroidota</taxon>
        <taxon>Flavobacteriia</taxon>
        <taxon>Flavobacteriales</taxon>
        <taxon>Flavobacteriaceae</taxon>
        <taxon>Flavobacterium</taxon>
    </lineage>
</organism>
<evidence type="ECO:0000313" key="1">
    <source>
        <dbReference type="EMBL" id="SPE77651.1"/>
    </source>
</evidence>
<dbReference type="EMBL" id="OLKH01000094">
    <property type="protein sequence ID" value="SPE77651.1"/>
    <property type="molecule type" value="Genomic_DNA"/>
</dbReference>
<reference evidence="1 2" key="1">
    <citation type="submission" date="2018-02" db="EMBL/GenBank/DDBJ databases">
        <authorList>
            <person name="Cohen D.B."/>
            <person name="Kent A.D."/>
        </authorList>
    </citation>
    <scope>NUCLEOTIDE SEQUENCE [LARGE SCALE GENOMIC DNA]</scope>
    <source>
        <strain evidence="1">CIP109753</strain>
    </source>
</reference>
<accession>A0A2N9PBF2</accession>
<dbReference type="AlphaFoldDB" id="A0A2N9PBF2"/>
<name>A0A2N9PBF2_9FLAO</name>
<sequence length="62" mass="7123">MLLVTLIKGRSCIINGMIKKDKMVSFDLGNLRTKMGLLLNFNPIFKKFTLKMGFNIFLNDIL</sequence>
<proteinExistence type="predicted"/>